<feature type="domain" description="HTH tetR-type" evidence="3">
    <location>
        <begin position="9"/>
        <end position="69"/>
    </location>
</feature>
<protein>
    <submittedName>
        <fullName evidence="4">TetR/AcrR family transcriptional regulator</fullName>
    </submittedName>
</protein>
<dbReference type="InterPro" id="IPR009057">
    <property type="entry name" value="Homeodomain-like_sf"/>
</dbReference>
<gene>
    <name evidence="4" type="ORF">ACFSY7_07060</name>
</gene>
<dbReference type="Pfam" id="PF14278">
    <property type="entry name" value="TetR_C_8"/>
    <property type="match status" value="1"/>
</dbReference>
<dbReference type="PROSITE" id="PS50977">
    <property type="entry name" value="HTH_TETR_2"/>
    <property type="match status" value="1"/>
</dbReference>
<evidence type="ECO:0000313" key="4">
    <source>
        <dbReference type="EMBL" id="MFD2868253.1"/>
    </source>
</evidence>
<dbReference type="Pfam" id="PF00440">
    <property type="entry name" value="TetR_N"/>
    <property type="match status" value="1"/>
</dbReference>
<dbReference type="InterPro" id="IPR039532">
    <property type="entry name" value="TetR_C_Firmicutes"/>
</dbReference>
<dbReference type="InterPro" id="IPR001647">
    <property type="entry name" value="HTH_TetR"/>
</dbReference>
<dbReference type="RefSeq" id="WP_380147371.1">
    <property type="nucleotide sequence ID" value="NZ_JBHUOR010000038.1"/>
</dbReference>
<feature type="DNA-binding region" description="H-T-H motif" evidence="2">
    <location>
        <begin position="32"/>
        <end position="51"/>
    </location>
</feature>
<sequence>MTIYNEMNAATRQKIMNALITLLQQRPLSKVSVQTIADQAEVNRGTVYVHFVDKYAILETIEKRLIEGLEKAIKPLQPASILAEAQQGIVSPFSTRVFQYIEEQQKVFRILLLQDVEFTKKLRDFFMNQFIEKKALIIENVPISYTAAFAASAFLGVVEQWLTAQEIDGQTAATYFRFKENKLVYYFSPFVWN</sequence>
<dbReference type="PANTHER" id="PTHR43479:SF7">
    <property type="entry name" value="TETR-FAMILY TRANSCRIPTIONAL REGULATOR"/>
    <property type="match status" value="1"/>
</dbReference>
<dbReference type="PANTHER" id="PTHR43479">
    <property type="entry name" value="ACREF/ENVCD OPERON REPRESSOR-RELATED"/>
    <property type="match status" value="1"/>
</dbReference>
<evidence type="ECO:0000313" key="5">
    <source>
        <dbReference type="Proteomes" id="UP001597568"/>
    </source>
</evidence>
<dbReference type="Proteomes" id="UP001597568">
    <property type="component" value="Unassembled WGS sequence"/>
</dbReference>
<organism evidence="4 5">
    <name type="scientific">Kurthia populi</name>
    <dbReference type="NCBI Taxonomy" id="1562132"/>
    <lineage>
        <taxon>Bacteria</taxon>
        <taxon>Bacillati</taxon>
        <taxon>Bacillota</taxon>
        <taxon>Bacilli</taxon>
        <taxon>Bacillales</taxon>
        <taxon>Caryophanaceae</taxon>
        <taxon>Kurthia</taxon>
    </lineage>
</organism>
<dbReference type="EMBL" id="JBHUOR010000038">
    <property type="protein sequence ID" value="MFD2868253.1"/>
    <property type="molecule type" value="Genomic_DNA"/>
</dbReference>
<keyword evidence="1 2" id="KW-0238">DNA-binding</keyword>
<reference evidence="5" key="1">
    <citation type="journal article" date="2019" name="Int. J. Syst. Evol. Microbiol.">
        <title>The Global Catalogue of Microorganisms (GCM) 10K type strain sequencing project: providing services to taxonomists for standard genome sequencing and annotation.</title>
        <authorList>
            <consortium name="The Broad Institute Genomics Platform"/>
            <consortium name="The Broad Institute Genome Sequencing Center for Infectious Disease"/>
            <person name="Wu L."/>
            <person name="Ma J."/>
        </authorList>
    </citation>
    <scope>NUCLEOTIDE SEQUENCE [LARGE SCALE GENOMIC DNA]</scope>
    <source>
        <strain evidence="5">KCTC 33522</strain>
    </source>
</reference>
<proteinExistence type="predicted"/>
<dbReference type="InterPro" id="IPR050624">
    <property type="entry name" value="HTH-type_Tx_Regulator"/>
</dbReference>
<comment type="caution">
    <text evidence="4">The sequence shown here is derived from an EMBL/GenBank/DDBJ whole genome shotgun (WGS) entry which is preliminary data.</text>
</comment>
<evidence type="ECO:0000256" key="2">
    <source>
        <dbReference type="PROSITE-ProRule" id="PRU00335"/>
    </source>
</evidence>
<dbReference type="Gene3D" id="1.10.357.10">
    <property type="entry name" value="Tetracycline Repressor, domain 2"/>
    <property type="match status" value="1"/>
</dbReference>
<keyword evidence="5" id="KW-1185">Reference proteome</keyword>
<dbReference type="SUPFAM" id="SSF46689">
    <property type="entry name" value="Homeodomain-like"/>
    <property type="match status" value="1"/>
</dbReference>
<name>A0ABW5XYV8_9BACL</name>
<evidence type="ECO:0000256" key="1">
    <source>
        <dbReference type="ARBA" id="ARBA00023125"/>
    </source>
</evidence>
<evidence type="ECO:0000259" key="3">
    <source>
        <dbReference type="PROSITE" id="PS50977"/>
    </source>
</evidence>
<accession>A0ABW5XYV8</accession>